<evidence type="ECO:0000313" key="2">
    <source>
        <dbReference type="EMBL" id="KAG7346448.1"/>
    </source>
</evidence>
<sequence length="324" mass="36429">MKAASNILTDSITPSDPLVFGFWKVPQESCQEVCYNAIKAGYRRLDCACDYGNEKQVGQGIQQALQDGICTREDLFVTSKLWNTYHHPDHVPLACQRSLEDLQLEYLDEYLIHFPISTEFVDFDKKYPPEWTNLDGKMVLVPNDMCATWKAMEALVETGKCKTIGVCNFSTQLLRQIIATANIRPSTLQVELHPHNAQTKLVRFAHEQGMNVTAFSTFGSASYVELDMATADDSLMTHSVIASIAKAHSKTPAQVLIRWALQRNTFPLTKTSNTARMAENRNVLDFVLTGDEMNAIDNLNKNHRYNDPGVFCEAGMGTFCPIYE</sequence>
<reference evidence="2" key="1">
    <citation type="journal article" date="2021" name="Sci. Rep.">
        <title>Diploid genomic architecture of Nitzschia inconspicua, an elite biomass production diatom.</title>
        <authorList>
            <person name="Oliver A."/>
            <person name="Podell S."/>
            <person name="Pinowska A."/>
            <person name="Traller J.C."/>
            <person name="Smith S.R."/>
            <person name="McClure R."/>
            <person name="Beliaev A."/>
            <person name="Bohutskyi P."/>
            <person name="Hill E.A."/>
            <person name="Rabines A."/>
            <person name="Zheng H."/>
            <person name="Allen L.Z."/>
            <person name="Kuo A."/>
            <person name="Grigoriev I.V."/>
            <person name="Allen A.E."/>
            <person name="Hazlebeck D."/>
            <person name="Allen E.E."/>
        </authorList>
    </citation>
    <scope>NUCLEOTIDE SEQUENCE</scope>
    <source>
        <strain evidence="2">Hildebrandi</strain>
    </source>
</reference>
<dbReference type="AlphaFoldDB" id="A0A9K3KMI2"/>
<dbReference type="PIRSF" id="PIRSF000097">
    <property type="entry name" value="AKR"/>
    <property type="match status" value="1"/>
</dbReference>
<dbReference type="InterPro" id="IPR020471">
    <property type="entry name" value="AKR"/>
</dbReference>
<feature type="domain" description="NADP-dependent oxidoreductase" evidence="1">
    <location>
        <begin position="18"/>
        <end position="300"/>
    </location>
</feature>
<accession>A0A9K3KMI2</accession>
<dbReference type="Proteomes" id="UP000693970">
    <property type="component" value="Unassembled WGS sequence"/>
</dbReference>
<reference evidence="2" key="2">
    <citation type="submission" date="2021-04" db="EMBL/GenBank/DDBJ databases">
        <authorList>
            <person name="Podell S."/>
        </authorList>
    </citation>
    <scope>NUCLEOTIDE SEQUENCE</scope>
    <source>
        <strain evidence="2">Hildebrandi</strain>
    </source>
</reference>
<dbReference type="GO" id="GO:0016491">
    <property type="term" value="F:oxidoreductase activity"/>
    <property type="evidence" value="ECO:0007669"/>
    <property type="project" value="InterPro"/>
</dbReference>
<keyword evidence="3" id="KW-1185">Reference proteome</keyword>
<proteinExistence type="predicted"/>
<comment type="caution">
    <text evidence="2">The sequence shown here is derived from an EMBL/GenBank/DDBJ whole genome shotgun (WGS) entry which is preliminary data.</text>
</comment>
<dbReference type="OrthoDB" id="416253at2759"/>
<dbReference type="InterPro" id="IPR018170">
    <property type="entry name" value="Aldo/ket_reductase_CS"/>
</dbReference>
<dbReference type="PROSITE" id="PS00062">
    <property type="entry name" value="ALDOKETO_REDUCTASE_2"/>
    <property type="match status" value="1"/>
</dbReference>
<organism evidence="2 3">
    <name type="scientific">Nitzschia inconspicua</name>
    <dbReference type="NCBI Taxonomy" id="303405"/>
    <lineage>
        <taxon>Eukaryota</taxon>
        <taxon>Sar</taxon>
        <taxon>Stramenopiles</taxon>
        <taxon>Ochrophyta</taxon>
        <taxon>Bacillariophyta</taxon>
        <taxon>Bacillariophyceae</taxon>
        <taxon>Bacillariophycidae</taxon>
        <taxon>Bacillariales</taxon>
        <taxon>Bacillariaceae</taxon>
        <taxon>Nitzschia</taxon>
    </lineage>
</organism>
<dbReference type="Pfam" id="PF00248">
    <property type="entry name" value="Aldo_ket_red"/>
    <property type="match status" value="1"/>
</dbReference>
<name>A0A9K3KMI2_9STRA</name>
<dbReference type="InterPro" id="IPR023210">
    <property type="entry name" value="NADP_OxRdtase_dom"/>
</dbReference>
<protein>
    <submittedName>
        <fullName evidence="2">Aldo-keto oxidoreductase</fullName>
    </submittedName>
</protein>
<dbReference type="EMBL" id="JAGRRH010000021">
    <property type="protein sequence ID" value="KAG7346448.1"/>
    <property type="molecule type" value="Genomic_DNA"/>
</dbReference>
<evidence type="ECO:0000259" key="1">
    <source>
        <dbReference type="Pfam" id="PF00248"/>
    </source>
</evidence>
<gene>
    <name evidence="2" type="ORF">IV203_005516</name>
</gene>
<dbReference type="PANTHER" id="PTHR11732">
    <property type="entry name" value="ALDO/KETO REDUCTASE"/>
    <property type="match status" value="1"/>
</dbReference>
<evidence type="ECO:0000313" key="3">
    <source>
        <dbReference type="Proteomes" id="UP000693970"/>
    </source>
</evidence>